<evidence type="ECO:0000313" key="3">
    <source>
        <dbReference type="Proteomes" id="UP000054826"/>
    </source>
</evidence>
<evidence type="ECO:0000313" key="2">
    <source>
        <dbReference type="EMBL" id="KRZ40652.1"/>
    </source>
</evidence>
<dbReference type="EMBL" id="JYDV01000025">
    <property type="protein sequence ID" value="KRZ40652.1"/>
    <property type="molecule type" value="Genomic_DNA"/>
</dbReference>
<proteinExistence type="predicted"/>
<organism evidence="2 3">
    <name type="scientific">Trichinella pseudospiralis</name>
    <name type="common">Parasitic roundworm</name>
    <dbReference type="NCBI Taxonomy" id="6337"/>
    <lineage>
        <taxon>Eukaryota</taxon>
        <taxon>Metazoa</taxon>
        <taxon>Ecdysozoa</taxon>
        <taxon>Nematoda</taxon>
        <taxon>Enoplea</taxon>
        <taxon>Dorylaimia</taxon>
        <taxon>Trichinellida</taxon>
        <taxon>Trichinellidae</taxon>
        <taxon>Trichinella</taxon>
    </lineage>
</organism>
<feature type="compositionally biased region" description="Acidic residues" evidence="1">
    <location>
        <begin position="65"/>
        <end position="80"/>
    </location>
</feature>
<protein>
    <submittedName>
        <fullName evidence="2">Uncharacterized protein</fullName>
    </submittedName>
</protein>
<name>A0A0V1K0C7_TRIPS</name>
<reference evidence="2 3" key="1">
    <citation type="submission" date="2015-01" db="EMBL/GenBank/DDBJ databases">
        <title>Evolution of Trichinella species and genotypes.</title>
        <authorList>
            <person name="Korhonen P.K."/>
            <person name="Edoardo P."/>
            <person name="Giuseppe L.R."/>
            <person name="Gasser R.B."/>
        </authorList>
    </citation>
    <scope>NUCLEOTIDE SEQUENCE [LARGE SCALE GENOMIC DNA]</scope>
    <source>
        <strain evidence="2">ISS176</strain>
    </source>
</reference>
<feature type="region of interest" description="Disordered" evidence="1">
    <location>
        <begin position="56"/>
        <end position="80"/>
    </location>
</feature>
<accession>A0A0V1K0C7</accession>
<sequence length="80" mass="9336">MGKLTVEGGSILDSLAITDKRTTLCQQWSFHRPACQKLTHLLSINCHPSAKPMNDDRHLIIRREEEDEEEEEEEEELIYQ</sequence>
<dbReference type="Proteomes" id="UP000054826">
    <property type="component" value="Unassembled WGS sequence"/>
</dbReference>
<gene>
    <name evidence="2" type="ORF">T4C_1291</name>
</gene>
<dbReference type="AlphaFoldDB" id="A0A0V1K0C7"/>
<comment type="caution">
    <text evidence="2">The sequence shown here is derived from an EMBL/GenBank/DDBJ whole genome shotgun (WGS) entry which is preliminary data.</text>
</comment>
<evidence type="ECO:0000256" key="1">
    <source>
        <dbReference type="SAM" id="MobiDB-lite"/>
    </source>
</evidence>